<comment type="caution">
    <text evidence="1">The sequence shown here is derived from an EMBL/GenBank/DDBJ whole genome shotgun (WGS) entry which is preliminary data.</text>
</comment>
<organism evidence="1 2">
    <name type="scientific">Phytophthora fragariaefolia</name>
    <dbReference type="NCBI Taxonomy" id="1490495"/>
    <lineage>
        <taxon>Eukaryota</taxon>
        <taxon>Sar</taxon>
        <taxon>Stramenopiles</taxon>
        <taxon>Oomycota</taxon>
        <taxon>Peronosporomycetes</taxon>
        <taxon>Peronosporales</taxon>
        <taxon>Peronosporaceae</taxon>
        <taxon>Phytophthora</taxon>
    </lineage>
</organism>
<dbReference type="OrthoDB" id="127755at2759"/>
<dbReference type="Gene3D" id="2.40.70.10">
    <property type="entry name" value="Acid Proteases"/>
    <property type="match status" value="1"/>
</dbReference>
<name>A0A9W7DB60_9STRA</name>
<evidence type="ECO:0000313" key="2">
    <source>
        <dbReference type="Proteomes" id="UP001165121"/>
    </source>
</evidence>
<dbReference type="EMBL" id="BSXT01018968">
    <property type="protein sequence ID" value="GMG16967.1"/>
    <property type="molecule type" value="Genomic_DNA"/>
</dbReference>
<reference evidence="1" key="1">
    <citation type="submission" date="2023-04" db="EMBL/GenBank/DDBJ databases">
        <title>Phytophthora fragariaefolia NBRC 109709.</title>
        <authorList>
            <person name="Ichikawa N."/>
            <person name="Sato H."/>
            <person name="Tonouchi N."/>
        </authorList>
    </citation>
    <scope>NUCLEOTIDE SEQUENCE</scope>
    <source>
        <strain evidence="1">NBRC 109709</strain>
    </source>
</reference>
<dbReference type="AlphaFoldDB" id="A0A9W7DB60"/>
<sequence>MISFPFVLPDFTDKRECTQNFMVVDKLLYPVILGTDFMAEQGIVLDFETHEVRWKGVTLSMEDKVEPRRRVAVVVQDPDDRTMPILDARGKEIDLAALVPKEHLTQEE</sequence>
<dbReference type="Proteomes" id="UP001165121">
    <property type="component" value="Unassembled WGS sequence"/>
</dbReference>
<proteinExistence type="predicted"/>
<accession>A0A9W7DB60</accession>
<protein>
    <submittedName>
        <fullName evidence="1">Unnamed protein product</fullName>
    </submittedName>
</protein>
<gene>
    <name evidence="1" type="ORF">Pfra01_002996200</name>
</gene>
<evidence type="ECO:0000313" key="1">
    <source>
        <dbReference type="EMBL" id="GMG16967.1"/>
    </source>
</evidence>
<dbReference type="InterPro" id="IPR021109">
    <property type="entry name" value="Peptidase_aspartic_dom_sf"/>
</dbReference>
<keyword evidence="2" id="KW-1185">Reference proteome</keyword>